<organism evidence="4 5">
    <name type="scientific">Dysgonomonas hofstadii</name>
    <dbReference type="NCBI Taxonomy" id="637886"/>
    <lineage>
        <taxon>Bacteria</taxon>
        <taxon>Pseudomonadati</taxon>
        <taxon>Bacteroidota</taxon>
        <taxon>Bacteroidia</taxon>
        <taxon>Bacteroidales</taxon>
        <taxon>Dysgonomonadaceae</taxon>
        <taxon>Dysgonomonas</taxon>
    </lineage>
</organism>
<evidence type="ECO:0000313" key="5">
    <source>
        <dbReference type="Proteomes" id="UP000555103"/>
    </source>
</evidence>
<feature type="domain" description="SHSP" evidence="3">
    <location>
        <begin position="30"/>
        <end position="145"/>
    </location>
</feature>
<comment type="caution">
    <text evidence="4">The sequence shown here is derived from an EMBL/GenBank/DDBJ whole genome shotgun (WGS) entry which is preliminary data.</text>
</comment>
<dbReference type="SUPFAM" id="SSF49764">
    <property type="entry name" value="HSP20-like chaperones"/>
    <property type="match status" value="1"/>
</dbReference>
<dbReference type="AlphaFoldDB" id="A0A840CRF4"/>
<evidence type="ECO:0000259" key="3">
    <source>
        <dbReference type="PROSITE" id="PS01031"/>
    </source>
</evidence>
<dbReference type="Proteomes" id="UP000555103">
    <property type="component" value="Unassembled WGS sequence"/>
</dbReference>
<accession>A0A840CRF4</accession>
<protein>
    <submittedName>
        <fullName evidence="4">HSP20 family protein</fullName>
    </submittedName>
</protein>
<sequence>MRNQIRKFDRSGNFFPSFFNGYLNDSLFNNFIEGELPAINVSENDKAFSIEVSVPGYNKEDIKIEIEKDILRISAQSEVNNEEKDENQKVIRQEFRKSSFTRSFTIPENIDTENISATQKDGILQVSLPKMNKALEDKVKKIEIK</sequence>
<dbReference type="Pfam" id="PF00011">
    <property type="entry name" value="HSP20"/>
    <property type="match status" value="1"/>
</dbReference>
<dbReference type="RefSeq" id="WP_183306069.1">
    <property type="nucleotide sequence ID" value="NZ_JACIEP010000003.1"/>
</dbReference>
<dbReference type="EMBL" id="JACIEP010000003">
    <property type="protein sequence ID" value="MBB4035122.1"/>
    <property type="molecule type" value="Genomic_DNA"/>
</dbReference>
<dbReference type="PROSITE" id="PS01031">
    <property type="entry name" value="SHSP"/>
    <property type="match status" value="1"/>
</dbReference>
<dbReference type="InterPro" id="IPR008978">
    <property type="entry name" value="HSP20-like_chaperone"/>
</dbReference>
<comment type="similarity">
    <text evidence="1 2">Belongs to the small heat shock protein (HSP20) family.</text>
</comment>
<gene>
    <name evidence="4" type="ORF">GGR21_001011</name>
</gene>
<dbReference type="InterPro" id="IPR002068">
    <property type="entry name" value="A-crystallin/Hsp20_dom"/>
</dbReference>
<evidence type="ECO:0000256" key="2">
    <source>
        <dbReference type="RuleBase" id="RU003616"/>
    </source>
</evidence>
<keyword evidence="5" id="KW-1185">Reference proteome</keyword>
<dbReference type="InterPro" id="IPR031107">
    <property type="entry name" value="Small_HSP"/>
</dbReference>
<dbReference type="CDD" id="cd06464">
    <property type="entry name" value="ACD_sHsps-like"/>
    <property type="match status" value="1"/>
</dbReference>
<name>A0A840CRF4_9BACT</name>
<reference evidence="4 5" key="1">
    <citation type="submission" date="2020-08" db="EMBL/GenBank/DDBJ databases">
        <title>Genomic Encyclopedia of Type Strains, Phase IV (KMG-IV): sequencing the most valuable type-strain genomes for metagenomic binning, comparative biology and taxonomic classification.</title>
        <authorList>
            <person name="Goeker M."/>
        </authorList>
    </citation>
    <scope>NUCLEOTIDE SEQUENCE [LARGE SCALE GENOMIC DNA]</scope>
    <source>
        <strain evidence="4 5">DSM 104969</strain>
    </source>
</reference>
<evidence type="ECO:0000313" key="4">
    <source>
        <dbReference type="EMBL" id="MBB4035122.1"/>
    </source>
</evidence>
<proteinExistence type="inferred from homology"/>
<evidence type="ECO:0000256" key="1">
    <source>
        <dbReference type="PROSITE-ProRule" id="PRU00285"/>
    </source>
</evidence>
<dbReference type="PANTHER" id="PTHR11527">
    <property type="entry name" value="HEAT-SHOCK PROTEIN 20 FAMILY MEMBER"/>
    <property type="match status" value="1"/>
</dbReference>
<dbReference type="Gene3D" id="2.60.40.790">
    <property type="match status" value="1"/>
</dbReference>